<dbReference type="EC" id="3.1.3.3" evidence="2"/>
<dbReference type="GO" id="GO:0006564">
    <property type="term" value="P:L-serine biosynthetic process"/>
    <property type="evidence" value="ECO:0007669"/>
    <property type="project" value="UniProtKB-KW"/>
</dbReference>
<dbReference type="InterPro" id="IPR011863">
    <property type="entry name" value="HSK-PSP"/>
</dbReference>
<feature type="binding site" evidence="12">
    <location>
        <position position="9"/>
    </location>
    <ligand>
        <name>Mg(2+)</name>
        <dbReference type="ChEBI" id="CHEBI:18420"/>
    </ligand>
</feature>
<dbReference type="EMBL" id="QAON01000006">
    <property type="protein sequence ID" value="PTQ89590.1"/>
    <property type="molecule type" value="Genomic_DNA"/>
</dbReference>
<dbReference type="InterPro" id="IPR023214">
    <property type="entry name" value="HAD_sf"/>
</dbReference>
<evidence type="ECO:0000256" key="5">
    <source>
        <dbReference type="ARBA" id="ARBA00022801"/>
    </source>
</evidence>
<feature type="binding site" evidence="11">
    <location>
        <position position="46"/>
    </location>
    <ligand>
        <name>substrate</name>
    </ligand>
</feature>
<dbReference type="InterPro" id="IPR036412">
    <property type="entry name" value="HAD-like_sf"/>
</dbReference>
<keyword evidence="7" id="KW-0718">Serine biosynthesis</keyword>
<dbReference type="PANTHER" id="PTHR43344">
    <property type="entry name" value="PHOSPHOSERINE PHOSPHATASE"/>
    <property type="match status" value="1"/>
</dbReference>
<dbReference type="PANTHER" id="PTHR43344:SF2">
    <property type="entry name" value="PHOSPHOSERINE PHOSPHATASE"/>
    <property type="match status" value="1"/>
</dbReference>
<evidence type="ECO:0000256" key="3">
    <source>
        <dbReference type="ARBA" id="ARBA00022605"/>
    </source>
</evidence>
<keyword evidence="14" id="KW-1185">Reference proteome</keyword>
<feature type="binding site" evidence="11">
    <location>
        <position position="155"/>
    </location>
    <ligand>
        <name>substrate</name>
    </ligand>
</feature>
<feature type="active site" description="Nucleophile" evidence="10">
    <location>
        <position position="7"/>
    </location>
</feature>
<feature type="binding site" evidence="12">
    <location>
        <position position="152"/>
    </location>
    <ligand>
        <name>Mg(2+)</name>
        <dbReference type="ChEBI" id="CHEBI:18420"/>
    </ligand>
</feature>
<evidence type="ECO:0000256" key="6">
    <source>
        <dbReference type="ARBA" id="ARBA00022842"/>
    </source>
</evidence>
<dbReference type="GO" id="GO:0005737">
    <property type="term" value="C:cytoplasm"/>
    <property type="evidence" value="ECO:0007669"/>
    <property type="project" value="TreeGrafter"/>
</dbReference>
<dbReference type="Gene3D" id="3.90.1470.10">
    <property type="entry name" value="thrh gene product, domain 2"/>
    <property type="match status" value="1"/>
</dbReference>
<feature type="active site" description="Proton donor" evidence="10">
    <location>
        <position position="9"/>
    </location>
</feature>
<sequence>MEIVCLDLEGVLVPEIWINFAKKTGIKALEATTRDIPDYDVLMKQRLAILQEHKLGLPDIQAVIAEMGPLEGAYDFVAWIREHFQLIILSDTFYEFADPLMKQLNRPTIFCHKLVTDDKGMIVDYKLRQPDQKRAAVKALHGLNYRVIAAGDSYNDTNMLAEADKGILFDAPDNVIREFPQFPVTKTYAELKAQIISGSLRNIPA</sequence>
<dbReference type="SUPFAM" id="SSF56784">
    <property type="entry name" value="HAD-like"/>
    <property type="match status" value="1"/>
</dbReference>
<evidence type="ECO:0000256" key="10">
    <source>
        <dbReference type="PIRSR" id="PIRSR611863-1"/>
    </source>
</evidence>
<feature type="binding site" evidence="11">
    <location>
        <begin position="90"/>
        <end position="91"/>
    </location>
    <ligand>
        <name>substrate</name>
    </ligand>
</feature>
<dbReference type="NCBIfam" id="NF010109">
    <property type="entry name" value="PRK13582.1"/>
    <property type="match status" value="1"/>
</dbReference>
<name>A0A2T5IZU4_9GAMM</name>
<evidence type="ECO:0000256" key="1">
    <source>
        <dbReference type="ARBA" id="ARBA00005135"/>
    </source>
</evidence>
<feature type="binding site" evidence="11">
    <location>
        <position position="133"/>
    </location>
    <ligand>
        <name>substrate</name>
    </ligand>
</feature>
<dbReference type="NCBIfam" id="TIGR02137">
    <property type="entry name" value="HSK-PSP"/>
    <property type="match status" value="1"/>
</dbReference>
<proteinExistence type="predicted"/>
<comment type="catalytic activity">
    <reaction evidence="9">
        <text>O-phospho-D-serine + H2O = D-serine + phosphate</text>
        <dbReference type="Rhea" id="RHEA:24873"/>
        <dbReference type="ChEBI" id="CHEBI:15377"/>
        <dbReference type="ChEBI" id="CHEBI:35247"/>
        <dbReference type="ChEBI" id="CHEBI:43474"/>
        <dbReference type="ChEBI" id="CHEBI:58680"/>
        <dbReference type="EC" id="3.1.3.3"/>
    </reaction>
</comment>
<protein>
    <recommendedName>
        <fullName evidence="2">phosphoserine phosphatase</fullName>
        <ecNumber evidence="2">3.1.3.3</ecNumber>
    </recommendedName>
</protein>
<gene>
    <name evidence="13" type="ORF">C8N29_106121</name>
</gene>
<reference evidence="13 14" key="1">
    <citation type="submission" date="2018-04" db="EMBL/GenBank/DDBJ databases">
        <title>Genomic Encyclopedia of Archaeal and Bacterial Type Strains, Phase II (KMG-II): from individual species to whole genera.</title>
        <authorList>
            <person name="Goeker M."/>
        </authorList>
    </citation>
    <scope>NUCLEOTIDE SEQUENCE [LARGE SCALE GENOMIC DNA]</scope>
    <source>
        <strain evidence="13 14">DSM 5822</strain>
    </source>
</reference>
<keyword evidence="4" id="KW-0479">Metal-binding</keyword>
<evidence type="ECO:0000256" key="11">
    <source>
        <dbReference type="PIRSR" id="PIRSR611863-2"/>
    </source>
</evidence>
<evidence type="ECO:0000256" key="9">
    <source>
        <dbReference type="ARBA" id="ARBA00048523"/>
    </source>
</evidence>
<comment type="pathway">
    <text evidence="1">Amino-acid biosynthesis; L-serine biosynthesis; L-serine from 3-phospho-D-glycerate: step 3/3.</text>
</comment>
<comment type="cofactor">
    <cofactor evidence="12">
        <name>Mg(2+)</name>
        <dbReference type="ChEBI" id="CHEBI:18420"/>
    </cofactor>
    <text evidence="12">Binds 1 Mg(2+) ion per subunit.</text>
</comment>
<dbReference type="GO" id="GO:0000287">
    <property type="term" value="F:magnesium ion binding"/>
    <property type="evidence" value="ECO:0007669"/>
    <property type="project" value="TreeGrafter"/>
</dbReference>
<dbReference type="InterPro" id="IPR050582">
    <property type="entry name" value="HAD-like_SerB"/>
</dbReference>
<dbReference type="Proteomes" id="UP000244223">
    <property type="component" value="Unassembled WGS sequence"/>
</dbReference>
<keyword evidence="3" id="KW-0028">Amino-acid biosynthesis</keyword>
<evidence type="ECO:0000256" key="8">
    <source>
        <dbReference type="ARBA" id="ARBA00048138"/>
    </source>
</evidence>
<evidence type="ECO:0000256" key="7">
    <source>
        <dbReference type="ARBA" id="ARBA00023299"/>
    </source>
</evidence>
<comment type="catalytic activity">
    <reaction evidence="8">
        <text>O-phospho-L-serine + H2O = L-serine + phosphate</text>
        <dbReference type="Rhea" id="RHEA:21208"/>
        <dbReference type="ChEBI" id="CHEBI:15377"/>
        <dbReference type="ChEBI" id="CHEBI:33384"/>
        <dbReference type="ChEBI" id="CHEBI:43474"/>
        <dbReference type="ChEBI" id="CHEBI:57524"/>
        <dbReference type="EC" id="3.1.3.3"/>
    </reaction>
</comment>
<accession>A0A2T5IZU4</accession>
<evidence type="ECO:0000256" key="4">
    <source>
        <dbReference type="ARBA" id="ARBA00022723"/>
    </source>
</evidence>
<dbReference type="GO" id="GO:0036424">
    <property type="term" value="F:L-phosphoserine phosphatase activity"/>
    <property type="evidence" value="ECO:0007669"/>
    <property type="project" value="TreeGrafter"/>
</dbReference>
<dbReference type="RefSeq" id="WP_107865546.1">
    <property type="nucleotide sequence ID" value="NZ_QAON01000006.1"/>
</dbReference>
<evidence type="ECO:0000256" key="12">
    <source>
        <dbReference type="PIRSR" id="PIRSR611863-3"/>
    </source>
</evidence>
<comment type="caution">
    <text evidence="13">The sequence shown here is derived from an EMBL/GenBank/DDBJ whole genome shotgun (WGS) entry which is preliminary data.</text>
</comment>
<dbReference type="OrthoDB" id="9760364at2"/>
<evidence type="ECO:0000313" key="13">
    <source>
        <dbReference type="EMBL" id="PTQ89590.1"/>
    </source>
</evidence>
<keyword evidence="6" id="KW-0460">Magnesium</keyword>
<organism evidence="13 14">
    <name type="scientific">Agitococcus lubricus</name>
    <dbReference type="NCBI Taxonomy" id="1077255"/>
    <lineage>
        <taxon>Bacteria</taxon>
        <taxon>Pseudomonadati</taxon>
        <taxon>Pseudomonadota</taxon>
        <taxon>Gammaproteobacteria</taxon>
        <taxon>Moraxellales</taxon>
        <taxon>Moraxellaceae</taxon>
        <taxon>Agitococcus</taxon>
    </lineage>
</organism>
<evidence type="ECO:0000256" key="2">
    <source>
        <dbReference type="ARBA" id="ARBA00012640"/>
    </source>
</evidence>
<keyword evidence="5" id="KW-0378">Hydrolase</keyword>
<dbReference type="Gene3D" id="3.40.50.1000">
    <property type="entry name" value="HAD superfamily/HAD-like"/>
    <property type="match status" value="1"/>
</dbReference>
<evidence type="ECO:0000313" key="14">
    <source>
        <dbReference type="Proteomes" id="UP000244223"/>
    </source>
</evidence>
<feature type="binding site" evidence="12">
    <location>
        <position position="7"/>
    </location>
    <ligand>
        <name>Mg(2+)</name>
        <dbReference type="ChEBI" id="CHEBI:18420"/>
    </ligand>
</feature>
<feature type="binding site" evidence="11">
    <location>
        <position position="15"/>
    </location>
    <ligand>
        <name>substrate</name>
    </ligand>
</feature>
<dbReference type="Pfam" id="PF00702">
    <property type="entry name" value="Hydrolase"/>
    <property type="match status" value="1"/>
</dbReference>
<dbReference type="AlphaFoldDB" id="A0A2T5IZU4"/>